<dbReference type="InterPro" id="IPR013320">
    <property type="entry name" value="ConA-like_dom_sf"/>
</dbReference>
<protein>
    <submittedName>
        <fullName evidence="1">Endo-1,3(4)-beta-glucanase</fullName>
    </submittedName>
</protein>
<dbReference type="AlphaFoldDB" id="A0A8H8NW90"/>
<dbReference type="GeneID" id="67023196"/>
<evidence type="ECO:0000313" key="1">
    <source>
        <dbReference type="EMBL" id="QRW19508.1"/>
    </source>
</evidence>
<dbReference type="KEGG" id="rsx:RhiXN_00914"/>
<reference evidence="1" key="1">
    <citation type="submission" date="2020-05" db="EMBL/GenBank/DDBJ databases">
        <title>Evolutionary and genomic comparisons of hybrid uninucleate and nonhybrid Rhizoctonia fungi.</title>
        <authorList>
            <person name="Li C."/>
            <person name="Chen X."/>
        </authorList>
    </citation>
    <scope>NUCLEOTIDE SEQUENCE</scope>
    <source>
        <strain evidence="1">AG-1 IA</strain>
    </source>
</reference>
<evidence type="ECO:0000313" key="2">
    <source>
        <dbReference type="Proteomes" id="UP000650533"/>
    </source>
</evidence>
<name>A0A8H8NW90_9AGAM</name>
<organism evidence="1 2">
    <name type="scientific">Rhizoctonia solani</name>
    <dbReference type="NCBI Taxonomy" id="456999"/>
    <lineage>
        <taxon>Eukaryota</taxon>
        <taxon>Fungi</taxon>
        <taxon>Dikarya</taxon>
        <taxon>Basidiomycota</taxon>
        <taxon>Agaricomycotina</taxon>
        <taxon>Agaricomycetes</taxon>
        <taxon>Cantharellales</taxon>
        <taxon>Ceratobasidiaceae</taxon>
        <taxon>Rhizoctonia</taxon>
    </lineage>
</organism>
<dbReference type="Pfam" id="PF26113">
    <property type="entry name" value="GH16_XgeA"/>
    <property type="match status" value="1"/>
</dbReference>
<dbReference type="Proteomes" id="UP000650533">
    <property type="component" value="Chromosome 4"/>
</dbReference>
<dbReference type="Gene3D" id="2.60.120.200">
    <property type="match status" value="1"/>
</dbReference>
<dbReference type="EMBL" id="CP059661">
    <property type="protein sequence ID" value="QRW19508.1"/>
    <property type="molecule type" value="Genomic_DNA"/>
</dbReference>
<sequence length="108" mass="11839">MERTSTYIKVWFWPRNSGAVPSQVRNGASSIDTSTWGRPFALFVNSSCNIASKFGPENIIINLTFCGDWAGGVYGNSGCPGSCVDYVNNNPAAFKNAYWDIAALRVYQ</sequence>
<accession>A0A8H8NW90</accession>
<proteinExistence type="predicted"/>
<dbReference type="RefSeq" id="XP_043179745.1">
    <property type="nucleotide sequence ID" value="XM_043320733.1"/>
</dbReference>
<gene>
    <name evidence="1" type="ORF">RhiXN_00914</name>
</gene>
<dbReference type="SUPFAM" id="SSF49899">
    <property type="entry name" value="Concanavalin A-like lectins/glucanases"/>
    <property type="match status" value="1"/>
</dbReference>